<name>A0ABP0N9H6_9DINO</name>
<reference evidence="1 2" key="1">
    <citation type="submission" date="2024-02" db="EMBL/GenBank/DDBJ databases">
        <authorList>
            <person name="Chen Y."/>
            <person name="Shah S."/>
            <person name="Dougan E. K."/>
            <person name="Thang M."/>
            <person name="Chan C."/>
        </authorList>
    </citation>
    <scope>NUCLEOTIDE SEQUENCE [LARGE SCALE GENOMIC DNA]</scope>
</reference>
<dbReference type="EMBL" id="CAXAMN010021433">
    <property type="protein sequence ID" value="CAK9059522.1"/>
    <property type="molecule type" value="Genomic_DNA"/>
</dbReference>
<feature type="non-terminal residue" evidence="1">
    <location>
        <position position="1"/>
    </location>
</feature>
<sequence>TAPLLLAVIVSDLDPISGKDLALPLLPAIKDLFNIPRSIGGKSDAETVSFEAIQLSTQGAERQKKDVMKVAARFEKLIEERRHSEDCKDLKDDEILTSIIQRYNQYKANSALKRWQVSPDQHSAIAGVIWGMCPDAKALVRQHL</sequence>
<protein>
    <submittedName>
        <fullName evidence="1">Uncharacterized protein</fullName>
    </submittedName>
</protein>
<dbReference type="Proteomes" id="UP001642484">
    <property type="component" value="Unassembled WGS sequence"/>
</dbReference>
<accession>A0ABP0N9H6</accession>
<feature type="non-terminal residue" evidence="1">
    <location>
        <position position="144"/>
    </location>
</feature>
<keyword evidence="2" id="KW-1185">Reference proteome</keyword>
<proteinExistence type="predicted"/>
<evidence type="ECO:0000313" key="2">
    <source>
        <dbReference type="Proteomes" id="UP001642484"/>
    </source>
</evidence>
<comment type="caution">
    <text evidence="1">The sequence shown here is derived from an EMBL/GenBank/DDBJ whole genome shotgun (WGS) entry which is preliminary data.</text>
</comment>
<organism evidence="1 2">
    <name type="scientific">Durusdinium trenchii</name>
    <dbReference type="NCBI Taxonomy" id="1381693"/>
    <lineage>
        <taxon>Eukaryota</taxon>
        <taxon>Sar</taxon>
        <taxon>Alveolata</taxon>
        <taxon>Dinophyceae</taxon>
        <taxon>Suessiales</taxon>
        <taxon>Symbiodiniaceae</taxon>
        <taxon>Durusdinium</taxon>
    </lineage>
</organism>
<evidence type="ECO:0000313" key="1">
    <source>
        <dbReference type="EMBL" id="CAK9059522.1"/>
    </source>
</evidence>
<gene>
    <name evidence="1" type="ORF">CCMP2556_LOCUS29308</name>
</gene>